<dbReference type="CDD" id="cd22152">
    <property type="entry name" value="F-box_AtAFR-like"/>
    <property type="match status" value="1"/>
</dbReference>
<dbReference type="EMBL" id="JAEFBJ010000006">
    <property type="protein sequence ID" value="KAG7599619.1"/>
    <property type="molecule type" value="Genomic_DNA"/>
</dbReference>
<evidence type="ECO:0000313" key="4">
    <source>
        <dbReference type="Proteomes" id="UP000694251"/>
    </source>
</evidence>
<reference evidence="3 4" key="1">
    <citation type="submission" date="2020-12" db="EMBL/GenBank/DDBJ databases">
        <title>Concerted genomic and epigenomic changes stabilize Arabidopsis allopolyploids.</title>
        <authorList>
            <person name="Chen Z."/>
        </authorList>
    </citation>
    <scope>NUCLEOTIDE SEQUENCE [LARGE SCALE GENOMIC DNA]</scope>
    <source>
        <strain evidence="3">As9502</strain>
        <tissue evidence="3">Leaf</tissue>
    </source>
</reference>
<dbReference type="InterPro" id="IPR057499">
    <property type="entry name" value="Kelch_FKB95"/>
</dbReference>
<feature type="domain" description="F-box" evidence="2">
    <location>
        <begin position="34"/>
        <end position="74"/>
    </location>
</feature>
<comment type="caution">
    <text evidence="3">The sequence shown here is derived from an EMBL/GenBank/DDBJ whole genome shotgun (WGS) entry which is preliminary data.</text>
</comment>
<proteinExistence type="predicted"/>
<sequence>MIPIMSSKRKSKTITTTKKPPFKLSPESTPNPSLPDDVLVTFLARVSKLYYPTLSLVSKSFRSLLASPELYKARSLLCRTESCLYVCLYIPPEANTRWFTLCRKPDRTLVHHTSKKQSSSGNILVPIPSSQYTPPHLSGHAAVGSNIYHIGGGYIRSSNVTVLDCRSHTWREVPSLKVGRMVFPSASVIDGKIYVAGGSIKGESESSESMKVFDTKTQVWDYVPIPYLEQYADWLTKSICIEGKLYLMIGNKVLAYDPEGGKWELVEQEMGKSWTRFSNCVIENVFYCYDLGVLTWYDIKVRLWKQVKGLRGLHHEFAGSRFVKLADYGGKMAVLWDKDECGSENKMIWCVVIALERHNSEEIWGKVEWCDAVLTVPLSTFFEYAVAATV</sequence>
<accession>A0A8T2CJE9</accession>
<dbReference type="AlphaFoldDB" id="A0A8T2CJE9"/>
<gene>
    <name evidence="3" type="ORF">ISN44_As06g037960</name>
</gene>
<dbReference type="PANTHER" id="PTHR24414:SF184">
    <property type="entry name" value="GALACTOSE OXIDASE_KELCH REPEAT SUPERFAMILY PROTEIN"/>
    <property type="match status" value="1"/>
</dbReference>
<dbReference type="OrthoDB" id="1860167at2759"/>
<dbReference type="InterPro" id="IPR050354">
    <property type="entry name" value="F-box/kelch-repeat_ARATH"/>
</dbReference>
<dbReference type="PANTHER" id="PTHR24414">
    <property type="entry name" value="F-BOX/KELCH-REPEAT PROTEIN SKIP4"/>
    <property type="match status" value="1"/>
</dbReference>
<feature type="region of interest" description="Disordered" evidence="1">
    <location>
        <begin position="1"/>
        <end position="31"/>
    </location>
</feature>
<dbReference type="Proteomes" id="UP000694251">
    <property type="component" value="Chromosome 6"/>
</dbReference>
<dbReference type="Pfam" id="PF00646">
    <property type="entry name" value="F-box"/>
    <property type="match status" value="1"/>
</dbReference>
<evidence type="ECO:0000259" key="2">
    <source>
        <dbReference type="SMART" id="SM00256"/>
    </source>
</evidence>
<dbReference type="Pfam" id="PF25210">
    <property type="entry name" value="Kelch_FKB95"/>
    <property type="match status" value="1"/>
</dbReference>
<protein>
    <submittedName>
        <fullName evidence="3">Kelch repeat type 1</fullName>
    </submittedName>
</protein>
<dbReference type="InterPro" id="IPR001810">
    <property type="entry name" value="F-box_dom"/>
</dbReference>
<keyword evidence="4" id="KW-1185">Reference proteome</keyword>
<dbReference type="SMART" id="SM00256">
    <property type="entry name" value="FBOX"/>
    <property type="match status" value="1"/>
</dbReference>
<name>A0A8T2CJE9_ARASU</name>
<organism evidence="3 4">
    <name type="scientific">Arabidopsis suecica</name>
    <name type="common">Swedish thale-cress</name>
    <name type="synonym">Cardaminopsis suecica</name>
    <dbReference type="NCBI Taxonomy" id="45249"/>
    <lineage>
        <taxon>Eukaryota</taxon>
        <taxon>Viridiplantae</taxon>
        <taxon>Streptophyta</taxon>
        <taxon>Embryophyta</taxon>
        <taxon>Tracheophyta</taxon>
        <taxon>Spermatophyta</taxon>
        <taxon>Magnoliopsida</taxon>
        <taxon>eudicotyledons</taxon>
        <taxon>Gunneridae</taxon>
        <taxon>Pentapetalae</taxon>
        <taxon>rosids</taxon>
        <taxon>malvids</taxon>
        <taxon>Brassicales</taxon>
        <taxon>Brassicaceae</taxon>
        <taxon>Camelineae</taxon>
        <taxon>Arabidopsis</taxon>
    </lineage>
</organism>
<evidence type="ECO:0000256" key="1">
    <source>
        <dbReference type="SAM" id="MobiDB-lite"/>
    </source>
</evidence>
<evidence type="ECO:0000313" key="3">
    <source>
        <dbReference type="EMBL" id="KAG7599619.1"/>
    </source>
</evidence>